<comment type="catalytic activity">
    <reaction evidence="1">
        <text>ATP + protein L-histidine = ADP + protein N-phospho-L-histidine.</text>
        <dbReference type="EC" id="2.7.13.3"/>
    </reaction>
</comment>
<keyword evidence="7" id="KW-0418">Kinase</keyword>
<keyword evidence="10" id="KW-0812">Transmembrane</keyword>
<evidence type="ECO:0000256" key="8">
    <source>
        <dbReference type="ARBA" id="ARBA00022840"/>
    </source>
</evidence>
<keyword evidence="10" id="KW-0472">Membrane</keyword>
<feature type="transmembrane region" description="Helical" evidence="10">
    <location>
        <begin position="166"/>
        <end position="188"/>
    </location>
</feature>
<dbReference type="PRINTS" id="PR00344">
    <property type="entry name" value="BCTRLSENSOR"/>
</dbReference>
<feature type="transmembrane region" description="Helical" evidence="10">
    <location>
        <begin position="20"/>
        <end position="41"/>
    </location>
</feature>
<dbReference type="Gene3D" id="1.10.287.130">
    <property type="match status" value="1"/>
</dbReference>
<dbReference type="GO" id="GO:0000155">
    <property type="term" value="F:phosphorelay sensor kinase activity"/>
    <property type="evidence" value="ECO:0007669"/>
    <property type="project" value="InterPro"/>
</dbReference>
<keyword evidence="8" id="KW-0067">ATP-binding</keyword>
<dbReference type="GO" id="GO:0005886">
    <property type="term" value="C:plasma membrane"/>
    <property type="evidence" value="ECO:0007669"/>
    <property type="project" value="UniProtKB-SubCell"/>
</dbReference>
<dbReference type="PROSITE" id="PS50109">
    <property type="entry name" value="HIS_KIN"/>
    <property type="match status" value="1"/>
</dbReference>
<evidence type="ECO:0000256" key="3">
    <source>
        <dbReference type="ARBA" id="ARBA00012438"/>
    </source>
</evidence>
<evidence type="ECO:0000256" key="2">
    <source>
        <dbReference type="ARBA" id="ARBA00004651"/>
    </source>
</evidence>
<comment type="caution">
    <text evidence="12">The sequence shown here is derived from an EMBL/GenBank/DDBJ whole genome shotgun (WGS) entry which is preliminary data.</text>
</comment>
<dbReference type="Gene3D" id="3.30.565.10">
    <property type="entry name" value="Histidine kinase-like ATPase, C-terminal domain"/>
    <property type="match status" value="1"/>
</dbReference>
<dbReference type="SMART" id="SM00388">
    <property type="entry name" value="HisKA"/>
    <property type="match status" value="1"/>
</dbReference>
<dbReference type="Proteomes" id="UP000053557">
    <property type="component" value="Unassembled WGS sequence"/>
</dbReference>
<keyword evidence="6" id="KW-0547">Nucleotide-binding</keyword>
<dbReference type="OrthoDB" id="9813151at2"/>
<dbReference type="InterPro" id="IPR003661">
    <property type="entry name" value="HisK_dim/P_dom"/>
</dbReference>
<reference evidence="12 13" key="1">
    <citation type="submission" date="2015-12" db="EMBL/GenBank/DDBJ databases">
        <title>Draft genome sequence of Acidibacillus ferrooxidans ITV001, isolated from a chalcopyrite acid mine drainage site in Brazil.</title>
        <authorList>
            <person name="Dall'Agnol H."/>
            <person name="Nancucheo I."/>
            <person name="Johnson B."/>
            <person name="Oliveira R."/>
            <person name="Leite L."/>
            <person name="Pylro V."/>
            <person name="Nunes G.L."/>
            <person name="Tzotzos G."/>
            <person name="Fernandes G.R."/>
            <person name="Dutra J."/>
            <person name="Orellana S.C."/>
            <person name="Oliveira G."/>
        </authorList>
    </citation>
    <scope>NUCLEOTIDE SEQUENCE [LARGE SCALE GENOMIC DNA]</scope>
    <source>
        <strain evidence="13">ITV01</strain>
    </source>
</reference>
<name>A0A117SY27_9BACL</name>
<evidence type="ECO:0000256" key="1">
    <source>
        <dbReference type="ARBA" id="ARBA00000085"/>
    </source>
</evidence>
<evidence type="ECO:0000256" key="7">
    <source>
        <dbReference type="ARBA" id="ARBA00022777"/>
    </source>
</evidence>
<organism evidence="12 13">
    <name type="scientific">Ferroacidibacillus organovorans</name>
    <dbReference type="NCBI Taxonomy" id="1765683"/>
    <lineage>
        <taxon>Bacteria</taxon>
        <taxon>Bacillati</taxon>
        <taxon>Bacillota</taxon>
        <taxon>Bacilli</taxon>
        <taxon>Bacillales</taxon>
        <taxon>Alicyclobacillaceae</taxon>
        <taxon>Ferroacidibacillus</taxon>
    </lineage>
</organism>
<dbReference type="EMBL" id="LPVJ01000020">
    <property type="protein sequence ID" value="KUO96228.1"/>
    <property type="molecule type" value="Genomic_DNA"/>
</dbReference>
<dbReference type="FunFam" id="3.30.565.10:FF:000006">
    <property type="entry name" value="Sensor histidine kinase WalK"/>
    <property type="match status" value="1"/>
</dbReference>
<evidence type="ECO:0000256" key="4">
    <source>
        <dbReference type="ARBA" id="ARBA00022553"/>
    </source>
</evidence>
<keyword evidence="10" id="KW-1133">Transmembrane helix</keyword>
<feature type="domain" description="Histidine kinase" evidence="11">
    <location>
        <begin position="209"/>
        <end position="425"/>
    </location>
</feature>
<evidence type="ECO:0000313" key="13">
    <source>
        <dbReference type="Proteomes" id="UP000053557"/>
    </source>
</evidence>
<dbReference type="InterPro" id="IPR004358">
    <property type="entry name" value="Sig_transdc_His_kin-like_C"/>
</dbReference>
<comment type="subcellular location">
    <subcellularLocation>
        <location evidence="2">Cell membrane</location>
        <topology evidence="2">Multi-pass membrane protein</topology>
    </subcellularLocation>
</comment>
<dbReference type="InterPro" id="IPR050736">
    <property type="entry name" value="Sensor_HK_Regulatory"/>
</dbReference>
<dbReference type="RefSeq" id="WP_067714629.1">
    <property type="nucleotide sequence ID" value="NZ_LPVJ01000020.1"/>
</dbReference>
<dbReference type="InterPro" id="IPR036097">
    <property type="entry name" value="HisK_dim/P_sf"/>
</dbReference>
<keyword evidence="4" id="KW-0597">Phosphoprotein</keyword>
<dbReference type="InterPro" id="IPR036890">
    <property type="entry name" value="HATPase_C_sf"/>
</dbReference>
<sequence>MAFGSDRRDPYRAVRLKLFVIQVGALLAIWLVLLSIVYVLMSSELYRVLDSELRRSAIQVIQSYDHNHLSTQNANNQSDFGAAYSLWKITGAASSMSATYIDGTPFIDVRTVYHNALMHPSGYSTTLQINGQPYRIFDALVNLRHGTYLIQVDRSVGPTQVTLSSLISTLIIAGMAALILTLVGGLILTARSMKPLLASWRQQQQFIADASHELRTPFAIIRSNLDVLLHHPDHTIESEMTYLGNAYEEVERTSALLENLLTLARADSNEQILNLSPVSLGELARDVVESTRPLAEWQQKTITLNAPENHCMVIGDPARLRQLLLILIDNALRYSDAGACVAITISCDTTSCELRVQDNGAGIPQNLLPRIFDRFVRADPSRHRAEQGSGLGLAIAKWIIEAHKGQVFVQSKEGRGTTFTVIFPS</sequence>
<evidence type="ECO:0000256" key="5">
    <source>
        <dbReference type="ARBA" id="ARBA00022679"/>
    </source>
</evidence>
<dbReference type="SUPFAM" id="SSF47384">
    <property type="entry name" value="Homodimeric domain of signal transducing histidine kinase"/>
    <property type="match status" value="1"/>
</dbReference>
<keyword evidence="5" id="KW-0808">Transferase</keyword>
<gene>
    <name evidence="12" type="ORF">ATW55_09715</name>
</gene>
<dbReference type="PANTHER" id="PTHR43711:SF28">
    <property type="entry name" value="SENSOR HISTIDINE KINASE YXDK"/>
    <property type="match status" value="1"/>
</dbReference>
<dbReference type="SUPFAM" id="SSF55874">
    <property type="entry name" value="ATPase domain of HSP90 chaperone/DNA topoisomerase II/histidine kinase"/>
    <property type="match status" value="1"/>
</dbReference>
<evidence type="ECO:0000313" key="12">
    <source>
        <dbReference type="EMBL" id="KUO96228.1"/>
    </source>
</evidence>
<keyword evidence="9" id="KW-0902">Two-component regulatory system</keyword>
<accession>A0A117SY27</accession>
<dbReference type="Pfam" id="PF00512">
    <property type="entry name" value="HisKA"/>
    <property type="match status" value="1"/>
</dbReference>
<dbReference type="CDD" id="cd00082">
    <property type="entry name" value="HisKA"/>
    <property type="match status" value="1"/>
</dbReference>
<dbReference type="EC" id="2.7.13.3" evidence="3"/>
<dbReference type="Pfam" id="PF02518">
    <property type="entry name" value="HATPase_c"/>
    <property type="match status" value="1"/>
</dbReference>
<evidence type="ECO:0000256" key="10">
    <source>
        <dbReference type="SAM" id="Phobius"/>
    </source>
</evidence>
<dbReference type="CDD" id="cd00075">
    <property type="entry name" value="HATPase"/>
    <property type="match status" value="1"/>
</dbReference>
<evidence type="ECO:0000256" key="9">
    <source>
        <dbReference type="ARBA" id="ARBA00023012"/>
    </source>
</evidence>
<dbReference type="InterPro" id="IPR005467">
    <property type="entry name" value="His_kinase_dom"/>
</dbReference>
<proteinExistence type="predicted"/>
<dbReference type="SMART" id="SM00387">
    <property type="entry name" value="HATPase_c"/>
    <property type="match status" value="1"/>
</dbReference>
<evidence type="ECO:0000259" key="11">
    <source>
        <dbReference type="PROSITE" id="PS50109"/>
    </source>
</evidence>
<dbReference type="AlphaFoldDB" id="A0A117SY27"/>
<dbReference type="InterPro" id="IPR003594">
    <property type="entry name" value="HATPase_dom"/>
</dbReference>
<keyword evidence="13" id="KW-1185">Reference proteome</keyword>
<dbReference type="GO" id="GO:0005524">
    <property type="term" value="F:ATP binding"/>
    <property type="evidence" value="ECO:0007669"/>
    <property type="project" value="UniProtKB-KW"/>
</dbReference>
<dbReference type="PANTHER" id="PTHR43711">
    <property type="entry name" value="TWO-COMPONENT HISTIDINE KINASE"/>
    <property type="match status" value="1"/>
</dbReference>
<evidence type="ECO:0000256" key="6">
    <source>
        <dbReference type="ARBA" id="ARBA00022741"/>
    </source>
</evidence>
<protein>
    <recommendedName>
        <fullName evidence="3">histidine kinase</fullName>
        <ecNumber evidence="3">2.7.13.3</ecNumber>
    </recommendedName>
</protein>